<dbReference type="FunFam" id="3.20.20.30:FF:000003">
    <property type="entry name" value="Pyrimidine monooxygenase RutA"/>
    <property type="match status" value="1"/>
</dbReference>
<dbReference type="NCBIfam" id="TIGR03612">
    <property type="entry name" value="RutA"/>
    <property type="match status" value="1"/>
</dbReference>
<keyword evidence="2 12" id="KW-0288">FMN</keyword>
<sequence length="354" mass="38641">MQVGVFIPIGNNGWLISETSPQYMPSFELNKEITQKAEKYGFDFALSMIKLRGFGGKTQFWEHNLESFTLMAGLAAVTSKIKIFATVATLTIPPAIVARMASTIDSIAPGRFGVNLVTGWQKAEYSQMGLWPGEAHYTDRYNYLAEYTTVLKDLLETGVSDFKGKYFTMDDCRVSPHPKETKLICAGSSDEGLAFTAQYADYSFALGKGTNTPTAFASVNHRLEAAAAKTGRDVQSFILFMIIADETDEKAMAKWQKYRDGADQEALAWLTQQAAPNAKAGATTNTQQLAAPESAVNLNMGTLVGSYESIARMMDEIAQVPGTAGVLLTFDDFVQGVEDFGTKIQPLMKSRKGG</sequence>
<comment type="function">
    <text evidence="8 12">Catalyzes the pyrimidine ring opening between N-3 and C-4 by an unusual flavin hydroperoxide-catalyzed mechanism, adding oxygen atoms in the process to yield ureidoacrylate peracid, that immediately reacts with FMN forming ureidoacrylate and FMN-N(5)-oxide. The FMN-N(5)-oxide reacts spontaneously with NADH to produce FMN. Requires the flavin reductase RutF to regenerate FMN in vivo.</text>
</comment>
<evidence type="ECO:0000256" key="5">
    <source>
        <dbReference type="ARBA" id="ARBA00023033"/>
    </source>
</evidence>
<evidence type="ECO:0000256" key="4">
    <source>
        <dbReference type="ARBA" id="ARBA00023002"/>
    </source>
</evidence>
<evidence type="ECO:0000313" key="14">
    <source>
        <dbReference type="EMBL" id="ATC31086.1"/>
    </source>
</evidence>
<dbReference type="InterPro" id="IPR011251">
    <property type="entry name" value="Luciferase-like_dom"/>
</dbReference>
<evidence type="ECO:0000256" key="10">
    <source>
        <dbReference type="ARBA" id="ARBA00066512"/>
    </source>
</evidence>
<dbReference type="GO" id="GO:0008726">
    <property type="term" value="F:alkanesulfonate monooxygenase activity"/>
    <property type="evidence" value="ECO:0007669"/>
    <property type="project" value="TreeGrafter"/>
</dbReference>
<dbReference type="PANTHER" id="PTHR42847:SF4">
    <property type="entry name" value="ALKANESULFONATE MONOOXYGENASE-RELATED"/>
    <property type="match status" value="1"/>
</dbReference>
<dbReference type="Proteomes" id="UP000217311">
    <property type="component" value="Chromosome"/>
</dbReference>
<dbReference type="CDD" id="cd01094">
    <property type="entry name" value="Alkanesulfonate_monoxygenase"/>
    <property type="match status" value="1"/>
</dbReference>
<evidence type="ECO:0000259" key="13">
    <source>
        <dbReference type="Pfam" id="PF00296"/>
    </source>
</evidence>
<evidence type="ECO:0000256" key="9">
    <source>
        <dbReference type="ARBA" id="ARBA00060917"/>
    </source>
</evidence>
<organism evidence="14 15">
    <name type="scientific">Caulobacter vibrioides</name>
    <name type="common">Caulobacter crescentus</name>
    <dbReference type="NCBI Taxonomy" id="155892"/>
    <lineage>
        <taxon>Bacteria</taxon>
        <taxon>Pseudomonadati</taxon>
        <taxon>Pseudomonadota</taxon>
        <taxon>Alphaproteobacteria</taxon>
        <taxon>Caulobacterales</taxon>
        <taxon>Caulobacteraceae</taxon>
        <taxon>Caulobacter</taxon>
    </lineage>
</organism>
<evidence type="ECO:0000256" key="2">
    <source>
        <dbReference type="ARBA" id="ARBA00022643"/>
    </source>
</evidence>
<accession>A0A290MGB9</accession>
<evidence type="ECO:0000256" key="1">
    <source>
        <dbReference type="ARBA" id="ARBA00022630"/>
    </source>
</evidence>
<evidence type="ECO:0000256" key="6">
    <source>
        <dbReference type="ARBA" id="ARBA00051709"/>
    </source>
</evidence>
<dbReference type="Pfam" id="PF00296">
    <property type="entry name" value="Bac_luciferase"/>
    <property type="match status" value="1"/>
</dbReference>
<dbReference type="RefSeq" id="WP_096050552.1">
    <property type="nucleotide sequence ID" value="NZ_CP023315.3"/>
</dbReference>
<name>A0A290MGB9_CAUVI</name>
<dbReference type="EMBL" id="CP023315">
    <property type="protein sequence ID" value="ATC31086.1"/>
    <property type="molecule type" value="Genomic_DNA"/>
</dbReference>
<evidence type="ECO:0000256" key="12">
    <source>
        <dbReference type="HAMAP-Rule" id="MF_01699"/>
    </source>
</evidence>
<comment type="similarity">
    <text evidence="9 12">Belongs to the NtaA/SnaA/DszA monooxygenase family. RutA subfamily.</text>
</comment>
<dbReference type="AlphaFoldDB" id="A0A290MGB9"/>
<dbReference type="SUPFAM" id="SSF51679">
    <property type="entry name" value="Bacterial luciferase-like"/>
    <property type="match status" value="1"/>
</dbReference>
<dbReference type="HAMAP" id="MF_01699">
    <property type="entry name" value="RutA"/>
    <property type="match status" value="1"/>
</dbReference>
<keyword evidence="5 12" id="KW-0503">Monooxygenase</keyword>
<feature type="domain" description="Luciferase-like" evidence="13">
    <location>
        <begin position="1"/>
        <end position="319"/>
    </location>
</feature>
<comment type="catalytic activity">
    <reaction evidence="6 12">
        <text>thymine + FMNH2 + NADH + O2 = (Z)-2-methylureidoacrylate + FMN + NAD(+) + H2O + H(+)</text>
        <dbReference type="Rhea" id="RHEA:31599"/>
        <dbReference type="ChEBI" id="CHEBI:15377"/>
        <dbReference type="ChEBI" id="CHEBI:15378"/>
        <dbReference type="ChEBI" id="CHEBI:15379"/>
        <dbReference type="ChEBI" id="CHEBI:17821"/>
        <dbReference type="ChEBI" id="CHEBI:57540"/>
        <dbReference type="ChEBI" id="CHEBI:57618"/>
        <dbReference type="ChEBI" id="CHEBI:57945"/>
        <dbReference type="ChEBI" id="CHEBI:58210"/>
        <dbReference type="ChEBI" id="CHEBI:143783"/>
        <dbReference type="EC" id="1.14.99.46"/>
    </reaction>
</comment>
<keyword evidence="3 12" id="KW-0521">NADP</keyword>
<evidence type="ECO:0000313" key="15">
    <source>
        <dbReference type="Proteomes" id="UP000217311"/>
    </source>
</evidence>
<evidence type="ECO:0000256" key="3">
    <source>
        <dbReference type="ARBA" id="ARBA00022857"/>
    </source>
</evidence>
<dbReference type="InterPro" id="IPR036661">
    <property type="entry name" value="Luciferase-like_sf"/>
</dbReference>
<dbReference type="Gene3D" id="3.20.20.30">
    <property type="entry name" value="Luciferase-like domain"/>
    <property type="match status" value="1"/>
</dbReference>
<reference evidence="15" key="1">
    <citation type="submission" date="2017-09" db="EMBL/GenBank/DDBJ databases">
        <title>Genome evolution observed in wild isolates of Caulobacter crescentus.</title>
        <authorList>
            <person name="Ely B."/>
            <person name="Wilson K."/>
            <person name="Scott D."/>
        </authorList>
    </citation>
    <scope>NUCLEOTIDE SEQUENCE [LARGE SCALE GENOMIC DNA]</scope>
    <source>
        <strain evidence="15">CB13b1a</strain>
    </source>
</reference>
<dbReference type="PANTHER" id="PTHR42847">
    <property type="entry name" value="ALKANESULFONATE MONOOXYGENASE"/>
    <property type="match status" value="1"/>
</dbReference>
<dbReference type="EC" id="1.14.99.46" evidence="10 12"/>
<feature type="binding site" evidence="12">
    <location>
        <begin position="49"/>
        <end position="50"/>
    </location>
    <ligand>
        <name>FMN</name>
        <dbReference type="ChEBI" id="CHEBI:58210"/>
    </ligand>
</feature>
<gene>
    <name evidence="12 14" type="primary">rutA</name>
    <name evidence="14" type="ORF">CA606_01280</name>
</gene>
<keyword evidence="1 12" id="KW-0285">Flavoprotein</keyword>
<dbReference type="GO" id="GO:0046306">
    <property type="term" value="P:alkanesulfonate catabolic process"/>
    <property type="evidence" value="ECO:0007669"/>
    <property type="project" value="TreeGrafter"/>
</dbReference>
<dbReference type="InterPro" id="IPR050172">
    <property type="entry name" value="SsuD_RutA_monooxygenase"/>
</dbReference>
<feature type="binding site" evidence="12">
    <location>
        <position position="115"/>
    </location>
    <ligand>
        <name>FMN</name>
        <dbReference type="ChEBI" id="CHEBI:58210"/>
    </ligand>
</feature>
<dbReference type="InterPro" id="IPR019914">
    <property type="entry name" value="Pyrimidine_monooxygenase_RutA"/>
</dbReference>
<feature type="binding site" evidence="12">
    <location>
        <position position="189"/>
    </location>
    <ligand>
        <name>FMN</name>
        <dbReference type="ChEBI" id="CHEBI:58210"/>
    </ligand>
</feature>
<feature type="binding site" evidence="12">
    <location>
        <begin position="140"/>
        <end position="141"/>
    </location>
    <ligand>
        <name>FMN</name>
        <dbReference type="ChEBI" id="CHEBI:58210"/>
    </ligand>
</feature>
<evidence type="ECO:0000256" key="8">
    <source>
        <dbReference type="ARBA" id="ARBA00055563"/>
    </source>
</evidence>
<evidence type="ECO:0000256" key="7">
    <source>
        <dbReference type="ARBA" id="ARBA00052547"/>
    </source>
</evidence>
<keyword evidence="4 12" id="KW-0560">Oxidoreductase</keyword>
<dbReference type="GO" id="GO:0019740">
    <property type="term" value="P:nitrogen utilization"/>
    <property type="evidence" value="ECO:0007669"/>
    <property type="project" value="UniProtKB-UniRule"/>
</dbReference>
<dbReference type="GO" id="GO:0006212">
    <property type="term" value="P:uracil catabolic process"/>
    <property type="evidence" value="ECO:0007669"/>
    <property type="project" value="UniProtKB-UniRule"/>
</dbReference>
<feature type="binding site" evidence="12">
    <location>
        <position position="124"/>
    </location>
    <ligand>
        <name>FMN</name>
        <dbReference type="ChEBI" id="CHEBI:58210"/>
    </ligand>
</feature>
<evidence type="ECO:0000256" key="11">
    <source>
        <dbReference type="ARBA" id="ARBA00068171"/>
    </source>
</evidence>
<dbReference type="GO" id="GO:0052614">
    <property type="term" value="F:uracil oxygenase activity"/>
    <property type="evidence" value="ECO:0007669"/>
    <property type="project" value="UniProtKB-EC"/>
</dbReference>
<comment type="catalytic activity">
    <reaction evidence="7 12">
        <text>uracil + FMNH2 + NADH + O2 = (Z)-3-ureidoacrylate + FMN + NAD(+) + H2O + H(+)</text>
        <dbReference type="Rhea" id="RHEA:31587"/>
        <dbReference type="ChEBI" id="CHEBI:15377"/>
        <dbReference type="ChEBI" id="CHEBI:15378"/>
        <dbReference type="ChEBI" id="CHEBI:15379"/>
        <dbReference type="ChEBI" id="CHEBI:17568"/>
        <dbReference type="ChEBI" id="CHEBI:57540"/>
        <dbReference type="ChEBI" id="CHEBI:57618"/>
        <dbReference type="ChEBI" id="CHEBI:57945"/>
        <dbReference type="ChEBI" id="CHEBI:58210"/>
        <dbReference type="ChEBI" id="CHEBI:59891"/>
        <dbReference type="EC" id="1.14.99.46"/>
    </reaction>
</comment>
<proteinExistence type="inferred from homology"/>
<protein>
    <recommendedName>
        <fullName evidence="11 12">Pyrimidine monooxygenase RutA</fullName>
        <ecNumber evidence="10 12">1.14.99.46</ecNumber>
    </recommendedName>
</protein>